<proteinExistence type="predicted"/>
<protein>
    <submittedName>
        <fullName evidence="1">Uncharacterized protein</fullName>
    </submittedName>
</protein>
<sequence>MTRRQLLVALLVTIPLAACQRKRELSPPEIRYGRDTCAECGMILSDPRFAAAATTADGETVLFDDIGCLLTYRQKHSPSWAAIWVHDLDTQSWLQAENAWYLVSPSIRSPMGYGIAAFAGQDAAQRRQAELGGDLLQWGDLLAHPPERPRQY</sequence>
<accession>A0A7C1X1R0</accession>
<dbReference type="AlphaFoldDB" id="A0A7C1X1R0"/>
<dbReference type="Pfam" id="PF05573">
    <property type="entry name" value="NosL"/>
    <property type="match status" value="1"/>
</dbReference>
<comment type="caution">
    <text evidence="1">The sequence shown here is derived from an EMBL/GenBank/DDBJ whole genome shotgun (WGS) entry which is preliminary data.</text>
</comment>
<dbReference type="InterPro" id="IPR008719">
    <property type="entry name" value="N2O_reductase_NosL"/>
</dbReference>
<evidence type="ECO:0000313" key="1">
    <source>
        <dbReference type="EMBL" id="HEF66196.1"/>
    </source>
</evidence>
<dbReference type="EMBL" id="DSJL01000011">
    <property type="protein sequence ID" value="HEF66196.1"/>
    <property type="molecule type" value="Genomic_DNA"/>
</dbReference>
<organism evidence="1">
    <name type="scientific">Thermomicrobium roseum</name>
    <dbReference type="NCBI Taxonomy" id="500"/>
    <lineage>
        <taxon>Bacteria</taxon>
        <taxon>Pseudomonadati</taxon>
        <taxon>Thermomicrobiota</taxon>
        <taxon>Thermomicrobia</taxon>
        <taxon>Thermomicrobiales</taxon>
        <taxon>Thermomicrobiaceae</taxon>
        <taxon>Thermomicrobium</taxon>
    </lineage>
</organism>
<reference evidence="1" key="1">
    <citation type="journal article" date="2020" name="mSystems">
        <title>Genome- and Community-Level Interaction Insights into Carbon Utilization and Element Cycling Functions of Hydrothermarchaeota in Hydrothermal Sediment.</title>
        <authorList>
            <person name="Zhou Z."/>
            <person name="Liu Y."/>
            <person name="Xu W."/>
            <person name="Pan J."/>
            <person name="Luo Z.H."/>
            <person name="Li M."/>
        </authorList>
    </citation>
    <scope>NUCLEOTIDE SEQUENCE [LARGE SCALE GENOMIC DNA]</scope>
    <source>
        <strain evidence="1">SpSt-222</strain>
    </source>
</reference>
<dbReference type="PANTHER" id="PTHR41247:SF1">
    <property type="entry name" value="HTH-TYPE TRANSCRIPTIONAL REPRESSOR YCNK"/>
    <property type="match status" value="1"/>
</dbReference>
<dbReference type="SUPFAM" id="SSF160387">
    <property type="entry name" value="NosL/MerB-like"/>
    <property type="match status" value="1"/>
</dbReference>
<gene>
    <name evidence="1" type="ORF">ENP47_11475</name>
</gene>
<dbReference type="PANTHER" id="PTHR41247">
    <property type="entry name" value="HTH-TYPE TRANSCRIPTIONAL REPRESSOR YCNK"/>
    <property type="match status" value="1"/>
</dbReference>
<name>A0A7C1X1R0_THERO</name>